<sequence>MTKHILYVMLTFFPNFFISIIHLDVVQGFSI</sequence>
<organism evidence="1 2">
    <name type="scientific">Escherichia coli</name>
    <dbReference type="NCBI Taxonomy" id="562"/>
    <lineage>
        <taxon>Bacteria</taxon>
        <taxon>Pseudomonadati</taxon>
        <taxon>Pseudomonadota</taxon>
        <taxon>Gammaproteobacteria</taxon>
        <taxon>Enterobacterales</taxon>
        <taxon>Enterobacteriaceae</taxon>
        <taxon>Escherichia</taxon>
    </lineage>
</organism>
<evidence type="ECO:0000313" key="1">
    <source>
        <dbReference type="EMBL" id="STM96202.1"/>
    </source>
</evidence>
<proteinExistence type="predicted"/>
<dbReference type="AlphaFoldDB" id="A0A0K5Z040"/>
<dbReference type="Proteomes" id="UP000255057">
    <property type="component" value="Unassembled WGS sequence"/>
</dbReference>
<dbReference type="EMBL" id="UGFO01000004">
    <property type="protein sequence ID" value="STM96202.1"/>
    <property type="molecule type" value="Genomic_DNA"/>
</dbReference>
<name>A0A0K5Z040_ECOLX</name>
<evidence type="ECO:0000313" key="2">
    <source>
        <dbReference type="Proteomes" id="UP000255057"/>
    </source>
</evidence>
<protein>
    <submittedName>
        <fullName evidence="1">Uncharacterized protein</fullName>
    </submittedName>
</protein>
<reference evidence="1 2" key="1">
    <citation type="submission" date="2018-06" db="EMBL/GenBank/DDBJ databases">
        <authorList>
            <consortium name="Pathogen Informatics"/>
            <person name="Doyle S."/>
        </authorList>
    </citation>
    <scope>NUCLEOTIDE SEQUENCE [LARGE SCALE GENOMIC DNA]</scope>
    <source>
        <strain evidence="1 2">NCTC8960</strain>
    </source>
</reference>
<accession>A0A0K5Z040</accession>
<gene>
    <name evidence="1" type="ORF">NCTC8960_00319</name>
</gene>